<evidence type="ECO:0000259" key="6">
    <source>
        <dbReference type="PROSITE" id="PS50109"/>
    </source>
</evidence>
<dbReference type="PROSITE" id="PS50109">
    <property type="entry name" value="HIS_KIN"/>
    <property type="match status" value="1"/>
</dbReference>
<dbReference type="Gene3D" id="1.10.287.130">
    <property type="match status" value="1"/>
</dbReference>
<feature type="domain" description="PAS" evidence="7">
    <location>
        <begin position="450"/>
        <end position="495"/>
    </location>
</feature>
<dbReference type="InterPro" id="IPR003018">
    <property type="entry name" value="GAF"/>
</dbReference>
<dbReference type="EMBL" id="FP565814">
    <property type="protein sequence ID" value="CBH25147.1"/>
    <property type="molecule type" value="Genomic_DNA"/>
</dbReference>
<dbReference type="SUPFAM" id="SSF47384">
    <property type="entry name" value="Homodimeric domain of signal transducing histidine kinase"/>
    <property type="match status" value="1"/>
</dbReference>
<evidence type="ECO:0000256" key="1">
    <source>
        <dbReference type="ARBA" id="ARBA00000085"/>
    </source>
</evidence>
<dbReference type="CDD" id="cd00130">
    <property type="entry name" value="PAS"/>
    <property type="match status" value="4"/>
</dbReference>
<dbReference type="PANTHER" id="PTHR43304:SF1">
    <property type="entry name" value="PAC DOMAIN-CONTAINING PROTEIN"/>
    <property type="match status" value="1"/>
</dbReference>
<evidence type="ECO:0000256" key="2">
    <source>
        <dbReference type="ARBA" id="ARBA00012438"/>
    </source>
</evidence>
<dbReference type="SMART" id="SM00086">
    <property type="entry name" value="PAC"/>
    <property type="match status" value="3"/>
</dbReference>
<dbReference type="Pfam" id="PF08447">
    <property type="entry name" value="PAS_3"/>
    <property type="match status" value="2"/>
</dbReference>
<feature type="domain" description="PAS" evidence="7">
    <location>
        <begin position="553"/>
        <end position="626"/>
    </location>
</feature>
<dbReference type="KEGG" id="srm:SRM_02226"/>
<dbReference type="SUPFAM" id="SSF55781">
    <property type="entry name" value="GAF domain-like"/>
    <property type="match status" value="3"/>
</dbReference>
<reference evidence="10" key="2">
    <citation type="submission" date="2010-04" db="EMBL/GenBank/DDBJ databases">
        <title>Genome sequence of Salinibacter ruber M8.</title>
        <authorList>
            <consortium name="Genoscope"/>
        </authorList>
    </citation>
    <scope>NUCLEOTIDE SEQUENCE [LARGE SCALE GENOMIC DNA]</scope>
    <source>
        <strain evidence="10">M8</strain>
    </source>
</reference>
<dbReference type="NCBIfam" id="TIGR00229">
    <property type="entry name" value="sensory_box"/>
    <property type="match status" value="4"/>
</dbReference>
<dbReference type="InterPro" id="IPR000014">
    <property type="entry name" value="PAS"/>
</dbReference>
<name>D5HAU2_SALRM</name>
<dbReference type="SUPFAM" id="SSF55785">
    <property type="entry name" value="PYP-like sensor domain (PAS domain)"/>
    <property type="match status" value="4"/>
</dbReference>
<dbReference type="FunFam" id="3.30.565.10:FF:000006">
    <property type="entry name" value="Sensor histidine kinase WalK"/>
    <property type="match status" value="1"/>
</dbReference>
<dbReference type="InterPro" id="IPR005467">
    <property type="entry name" value="His_kinase_dom"/>
</dbReference>
<evidence type="ECO:0000313" key="10">
    <source>
        <dbReference type="Proteomes" id="UP000000933"/>
    </source>
</evidence>
<dbReference type="CDD" id="cd00082">
    <property type="entry name" value="HisKA"/>
    <property type="match status" value="1"/>
</dbReference>
<keyword evidence="4" id="KW-0808">Transferase</keyword>
<evidence type="ECO:0000256" key="5">
    <source>
        <dbReference type="ARBA" id="ARBA00022777"/>
    </source>
</evidence>
<dbReference type="Pfam" id="PF01590">
    <property type="entry name" value="GAF"/>
    <property type="match status" value="1"/>
</dbReference>
<dbReference type="Pfam" id="PF00512">
    <property type="entry name" value="HisKA"/>
    <property type="match status" value="1"/>
</dbReference>
<dbReference type="InterPro" id="IPR036097">
    <property type="entry name" value="HisK_dim/P_sf"/>
</dbReference>
<feature type="domain" description="PAC" evidence="8">
    <location>
        <begin position="499"/>
        <end position="552"/>
    </location>
</feature>
<evidence type="ECO:0000256" key="4">
    <source>
        <dbReference type="ARBA" id="ARBA00022679"/>
    </source>
</evidence>
<dbReference type="PANTHER" id="PTHR43304">
    <property type="entry name" value="PHYTOCHROME-LIKE PROTEIN CPH1"/>
    <property type="match status" value="1"/>
</dbReference>
<reference evidence="9 10" key="1">
    <citation type="journal article" date="2010" name="ISME J.">
        <title>Fine-scale evolution: genomic, phenotypic and ecological differentiation in two coexisting Salinibacter ruber strains.</title>
        <authorList>
            <person name="Pena A."/>
            <person name="Teeling H."/>
            <person name="Huerta-Cepas J."/>
            <person name="Santos F."/>
            <person name="Yarza P."/>
            <person name="Brito-Echeverria J."/>
            <person name="Lucio M."/>
            <person name="Schmitt-Kopplin P."/>
            <person name="Meseguer I."/>
            <person name="Schenowitz C."/>
            <person name="Dossat C."/>
            <person name="Barbe V."/>
            <person name="Dopazo J."/>
            <person name="Rossello-Mora R."/>
            <person name="Schuler M."/>
            <person name="Glockner F.O."/>
            <person name="Amann R."/>
            <person name="Gabaldon T."/>
            <person name="Anton J."/>
        </authorList>
    </citation>
    <scope>NUCLEOTIDE SEQUENCE [LARGE SCALE GENOMIC DNA]</scope>
    <source>
        <strain evidence="9 10">M8</strain>
    </source>
</reference>
<feature type="domain" description="PAC" evidence="8">
    <location>
        <begin position="631"/>
        <end position="682"/>
    </location>
</feature>
<dbReference type="SUPFAM" id="SSF55874">
    <property type="entry name" value="ATPase domain of HSP90 chaperone/DNA topoisomerase II/histidine kinase"/>
    <property type="match status" value="1"/>
</dbReference>
<dbReference type="SMART" id="SM00091">
    <property type="entry name" value="PAS"/>
    <property type="match status" value="4"/>
</dbReference>
<sequence>MPHSTIPHTMDDVDPASLSDPDRLAALGRYGVLGSLPEEAFGRVANLAARLLDAPMAGVHFVNDHSRWAGAQVGHDAQQVAVDVSLSARELGTKELFVVEDAADDPRFQDNPLVAGGPAVRFYAGAAITTPAGHALGRLCVLDPTPRPEGLPEHDRQTLRELAGVVMDELAHRAQPRHREEILESITDAFYALDDEWRFTYINQQAEALLECSREEMLGEVIWEVFPETKELPNYEEYHRAVETGEPAHFEAYSPAFEAWFSVNAYPFDGGLSVYFNDVTARKEREHTLKEREEYLSVTLSSIGDAVIATDRGGRVTEMNAVAERLTGWSHADVEGRPLEDIFQIHNAKTGAPVESPVQKVLSEGKTVGLANHTVLTARDGTEYQIADSAAPIRTDEDDLLGVVMVFRDVTDEYERREAIKEQRERLEMALIGGGAGMWDWDMQTGDAVYDERWADILGYSLDEVESDNSFFERHTHPDDLERVYDDIDRHAHGEIPYLDQEIRMRHKDGSWRWVLDRGRIVERAADGTPLRMVGTHVDITERKERERELRTVRRRFERFAENVQDAFFLLPTDYSEAEYVNPAVERVYGVPAEDIREDPAAWLTHVHPDDREELLAGMERQRDGAVDWPVQQEFRIQHPDRGRRWVESRLDVVADDGGPPRIAGVATDITERKESEQRLRLQLDTLRQVATGTPLRTTLRDLIAAIEAQCPGMIGSVLFCDRAQGRIQHGVAPHLPDAYNAAIDGVEIGPAAGSCGTAMHERAPVIAEDIESDPRWADYRDLARSHGLRACWSVPIFDSNDEVLGTFALYHEQPTAPTEKERTLIDQARSLAGVAIERHRTAETLRDREQRVEALYDAISILTQSETPQELAEVLLDLITDTLDYPVCAVRYVEDDRLVPTVASPPGREILGPHADCAVDGPHAAAEAFRTGTTLHYNDVAEADGIDAPSPLQSVAHVPLGPYGSLSVGMTESGSIPPFDVRLLDVLAQNAESVLRRIDHEQELVDAKETAEKMSRLKSAFLANISHEIRTPLTSILGFAEAIGGEVEGARRVEEVDHASLARFSSLIEQSGQRLMDTLTGVLNLSKLQAGEMTLDLEPIDLAAEAAAAAHEFAPQADGAGVALELTEEDTAVWARADRSGVQIVLRNLLSNAIKYTEEGGTVWIRARTDGEHAVLEVEDTGIGMDPNTADVLFEAFKQASEGIGREYEGTGLGLTVTKEVLDQMDGAVAVETEQGEGSRFTVWLPRAAEEGEEPERGTSGS</sequence>
<dbReference type="Pfam" id="PF13185">
    <property type="entry name" value="GAF_2"/>
    <property type="match status" value="2"/>
</dbReference>
<proteinExistence type="predicted"/>
<dbReference type="InterPro" id="IPR003661">
    <property type="entry name" value="HisK_dim/P_dom"/>
</dbReference>
<dbReference type="HOGENOM" id="CLU_000445_114_44_10"/>
<feature type="domain" description="PAC" evidence="8">
    <location>
        <begin position="370"/>
        <end position="422"/>
    </location>
</feature>
<dbReference type="PRINTS" id="PR00344">
    <property type="entry name" value="BCTRLSENSOR"/>
</dbReference>
<evidence type="ECO:0000259" key="8">
    <source>
        <dbReference type="PROSITE" id="PS50113"/>
    </source>
</evidence>
<dbReference type="InterPro" id="IPR004358">
    <property type="entry name" value="Sig_transdc_His_kin-like_C"/>
</dbReference>
<organism evidence="9 10">
    <name type="scientific">Salinibacter ruber (strain M8)</name>
    <dbReference type="NCBI Taxonomy" id="761659"/>
    <lineage>
        <taxon>Bacteria</taxon>
        <taxon>Pseudomonadati</taxon>
        <taxon>Rhodothermota</taxon>
        <taxon>Rhodothermia</taxon>
        <taxon>Rhodothermales</taxon>
        <taxon>Salinibacteraceae</taxon>
        <taxon>Salinibacter</taxon>
    </lineage>
</organism>
<dbReference type="PATRIC" id="fig|761659.10.peg.2422"/>
<dbReference type="Proteomes" id="UP000000933">
    <property type="component" value="Chromosome"/>
</dbReference>
<dbReference type="AlphaFoldDB" id="D5HAU2"/>
<dbReference type="InterPro" id="IPR013655">
    <property type="entry name" value="PAS_fold_3"/>
</dbReference>
<dbReference type="InterPro" id="IPR013656">
    <property type="entry name" value="PAS_4"/>
</dbReference>
<feature type="domain" description="Histidine kinase" evidence="6">
    <location>
        <begin position="1025"/>
        <end position="1250"/>
    </location>
</feature>
<dbReference type="GO" id="GO:0000155">
    <property type="term" value="F:phosphorelay sensor kinase activity"/>
    <property type="evidence" value="ECO:0007669"/>
    <property type="project" value="InterPro"/>
</dbReference>
<evidence type="ECO:0000313" key="9">
    <source>
        <dbReference type="EMBL" id="CBH25147.1"/>
    </source>
</evidence>
<dbReference type="InterPro" id="IPR052162">
    <property type="entry name" value="Sensor_kinase/Photoreceptor"/>
</dbReference>
<dbReference type="Pfam" id="PF08448">
    <property type="entry name" value="PAS_4"/>
    <property type="match status" value="2"/>
</dbReference>
<keyword evidence="3" id="KW-0597">Phosphoprotein</keyword>
<dbReference type="Pfam" id="PF02518">
    <property type="entry name" value="HATPase_c"/>
    <property type="match status" value="1"/>
</dbReference>
<dbReference type="InterPro" id="IPR036890">
    <property type="entry name" value="HATPase_C_sf"/>
</dbReference>
<dbReference type="Gene3D" id="3.30.450.20">
    <property type="entry name" value="PAS domain"/>
    <property type="match status" value="4"/>
</dbReference>
<evidence type="ECO:0000256" key="3">
    <source>
        <dbReference type="ARBA" id="ARBA00022553"/>
    </source>
</evidence>
<dbReference type="InterPro" id="IPR001610">
    <property type="entry name" value="PAC"/>
</dbReference>
<dbReference type="SMART" id="SM00387">
    <property type="entry name" value="HATPase_c"/>
    <property type="match status" value="1"/>
</dbReference>
<keyword evidence="5" id="KW-0418">Kinase</keyword>
<dbReference type="InterPro" id="IPR000700">
    <property type="entry name" value="PAS-assoc_C"/>
</dbReference>
<feature type="domain" description="PAS" evidence="7">
    <location>
        <begin position="292"/>
        <end position="365"/>
    </location>
</feature>
<dbReference type="PROSITE" id="PS50112">
    <property type="entry name" value="PAS"/>
    <property type="match status" value="4"/>
</dbReference>
<comment type="catalytic activity">
    <reaction evidence="1">
        <text>ATP + protein L-histidine = ADP + protein N-phospho-L-histidine.</text>
        <dbReference type="EC" id="2.7.13.3"/>
    </reaction>
</comment>
<protein>
    <recommendedName>
        <fullName evidence="2">histidine kinase</fullName>
        <ecNumber evidence="2">2.7.13.3</ecNumber>
    </recommendedName>
</protein>
<dbReference type="SMART" id="SM00065">
    <property type="entry name" value="GAF"/>
    <property type="match status" value="3"/>
</dbReference>
<evidence type="ECO:0000259" key="7">
    <source>
        <dbReference type="PROSITE" id="PS50112"/>
    </source>
</evidence>
<dbReference type="PROSITE" id="PS50113">
    <property type="entry name" value="PAC"/>
    <property type="match status" value="3"/>
</dbReference>
<dbReference type="InterPro" id="IPR003594">
    <property type="entry name" value="HATPase_dom"/>
</dbReference>
<accession>D5HAU2</accession>
<dbReference type="Gene3D" id="3.30.450.40">
    <property type="match status" value="3"/>
</dbReference>
<dbReference type="SMART" id="SM00388">
    <property type="entry name" value="HisKA"/>
    <property type="match status" value="1"/>
</dbReference>
<feature type="domain" description="PAS" evidence="7">
    <location>
        <begin position="175"/>
        <end position="245"/>
    </location>
</feature>
<dbReference type="Gene3D" id="3.30.565.10">
    <property type="entry name" value="Histidine kinase-like ATPase, C-terminal domain"/>
    <property type="match status" value="1"/>
</dbReference>
<dbReference type="InterPro" id="IPR029016">
    <property type="entry name" value="GAF-like_dom_sf"/>
</dbReference>
<dbReference type="EC" id="2.7.13.3" evidence="2"/>
<gene>
    <name evidence="9" type="ordered locus">SRM_02226</name>
</gene>
<dbReference type="InterPro" id="IPR035965">
    <property type="entry name" value="PAS-like_dom_sf"/>
</dbReference>